<organism evidence="16 17">
    <name type="scientific">Paenibacillus spiritus</name>
    <dbReference type="NCBI Taxonomy" id="2496557"/>
    <lineage>
        <taxon>Bacteria</taxon>
        <taxon>Bacillati</taxon>
        <taxon>Bacillota</taxon>
        <taxon>Bacilli</taxon>
        <taxon>Bacillales</taxon>
        <taxon>Paenibacillaceae</taxon>
        <taxon>Paenibacillus</taxon>
    </lineage>
</organism>
<reference evidence="16 17" key="1">
    <citation type="submission" date="2019-09" db="EMBL/GenBank/DDBJ databases">
        <title>Bacillus ochoae sp. nov., Paenibacillus whitsoniae sp. nov., Paenibacillus spiritus sp. nov. Isolated from the Mars Exploration Rover during spacecraft assembly.</title>
        <authorList>
            <person name="Seuylemezian A."/>
            <person name="Vaishampayan P."/>
        </authorList>
    </citation>
    <scope>NUCLEOTIDE SEQUENCE [LARGE SCALE GENOMIC DNA]</scope>
    <source>
        <strain evidence="16 17">MER_111</strain>
    </source>
</reference>
<proteinExistence type="predicted"/>
<dbReference type="PROSITE" id="PS50109">
    <property type="entry name" value="HIS_KIN"/>
    <property type="match status" value="1"/>
</dbReference>
<dbReference type="InterPro" id="IPR003594">
    <property type="entry name" value="HATPase_dom"/>
</dbReference>
<evidence type="ECO:0000256" key="6">
    <source>
        <dbReference type="ARBA" id="ARBA00022679"/>
    </source>
</evidence>
<dbReference type="GO" id="GO:0005524">
    <property type="term" value="F:ATP binding"/>
    <property type="evidence" value="ECO:0007669"/>
    <property type="project" value="UniProtKB-KW"/>
</dbReference>
<evidence type="ECO:0000256" key="4">
    <source>
        <dbReference type="ARBA" id="ARBA00022475"/>
    </source>
</evidence>
<dbReference type="InterPro" id="IPR036890">
    <property type="entry name" value="HATPase_C_sf"/>
</dbReference>
<feature type="transmembrane region" description="Helical" evidence="14">
    <location>
        <begin position="12"/>
        <end position="29"/>
    </location>
</feature>
<keyword evidence="10" id="KW-0067">ATP-binding</keyword>
<keyword evidence="13 14" id="KW-0472">Membrane</keyword>
<accession>A0A5J5G8T4</accession>
<dbReference type="PANTHER" id="PTHR45453">
    <property type="entry name" value="PHOSPHATE REGULON SENSOR PROTEIN PHOR"/>
    <property type="match status" value="1"/>
</dbReference>
<gene>
    <name evidence="16" type="ORF">F4V43_11480</name>
</gene>
<dbReference type="Gene3D" id="3.30.565.10">
    <property type="entry name" value="Histidine kinase-like ATPase, C-terminal domain"/>
    <property type="match status" value="1"/>
</dbReference>
<keyword evidence="12" id="KW-0902">Two-component regulatory system</keyword>
<evidence type="ECO:0000256" key="5">
    <source>
        <dbReference type="ARBA" id="ARBA00022553"/>
    </source>
</evidence>
<comment type="subcellular location">
    <subcellularLocation>
        <location evidence="2">Cell membrane</location>
        <topology evidence="2">Multi-pass membrane protein</topology>
    </subcellularLocation>
</comment>
<evidence type="ECO:0000256" key="3">
    <source>
        <dbReference type="ARBA" id="ARBA00012438"/>
    </source>
</evidence>
<dbReference type="Proteomes" id="UP000367750">
    <property type="component" value="Unassembled WGS sequence"/>
</dbReference>
<dbReference type="OrthoDB" id="9780487at2"/>
<evidence type="ECO:0000313" key="17">
    <source>
        <dbReference type="Proteomes" id="UP000367750"/>
    </source>
</evidence>
<dbReference type="GO" id="GO:0005886">
    <property type="term" value="C:plasma membrane"/>
    <property type="evidence" value="ECO:0007669"/>
    <property type="project" value="UniProtKB-SubCell"/>
</dbReference>
<dbReference type="Pfam" id="PF02518">
    <property type="entry name" value="HATPase_c"/>
    <property type="match status" value="1"/>
</dbReference>
<evidence type="ECO:0000256" key="10">
    <source>
        <dbReference type="ARBA" id="ARBA00022840"/>
    </source>
</evidence>
<name>A0A5J5G8T4_9BACL</name>
<dbReference type="GO" id="GO:0004721">
    <property type="term" value="F:phosphoprotein phosphatase activity"/>
    <property type="evidence" value="ECO:0007669"/>
    <property type="project" value="TreeGrafter"/>
</dbReference>
<dbReference type="SUPFAM" id="SSF47384">
    <property type="entry name" value="Homodimeric domain of signal transducing histidine kinase"/>
    <property type="match status" value="1"/>
</dbReference>
<evidence type="ECO:0000256" key="12">
    <source>
        <dbReference type="ARBA" id="ARBA00023012"/>
    </source>
</evidence>
<protein>
    <recommendedName>
        <fullName evidence="3">histidine kinase</fullName>
        <ecNumber evidence="3">2.7.13.3</ecNumber>
    </recommendedName>
</protein>
<keyword evidence="4" id="KW-1003">Cell membrane</keyword>
<dbReference type="PANTHER" id="PTHR45453:SF2">
    <property type="entry name" value="HISTIDINE KINASE"/>
    <property type="match status" value="1"/>
</dbReference>
<evidence type="ECO:0000259" key="15">
    <source>
        <dbReference type="PROSITE" id="PS50109"/>
    </source>
</evidence>
<keyword evidence="5" id="KW-0597">Phosphoprotein</keyword>
<evidence type="ECO:0000256" key="8">
    <source>
        <dbReference type="ARBA" id="ARBA00022741"/>
    </source>
</evidence>
<evidence type="ECO:0000313" key="16">
    <source>
        <dbReference type="EMBL" id="KAA9004022.1"/>
    </source>
</evidence>
<evidence type="ECO:0000256" key="7">
    <source>
        <dbReference type="ARBA" id="ARBA00022692"/>
    </source>
</evidence>
<dbReference type="AlphaFoldDB" id="A0A5J5G8T4"/>
<dbReference type="SUPFAM" id="SSF55874">
    <property type="entry name" value="ATPase domain of HSP90 chaperone/DNA topoisomerase II/histidine kinase"/>
    <property type="match status" value="1"/>
</dbReference>
<comment type="caution">
    <text evidence="16">The sequence shown here is derived from an EMBL/GenBank/DDBJ whole genome shotgun (WGS) entry which is preliminary data.</text>
</comment>
<dbReference type="EC" id="2.7.13.3" evidence="3"/>
<evidence type="ECO:0000256" key="14">
    <source>
        <dbReference type="SAM" id="Phobius"/>
    </source>
</evidence>
<dbReference type="EMBL" id="VYKK01000015">
    <property type="protein sequence ID" value="KAA9004022.1"/>
    <property type="molecule type" value="Genomic_DNA"/>
</dbReference>
<dbReference type="RefSeq" id="WP_150458377.1">
    <property type="nucleotide sequence ID" value="NZ_VYKK01000015.1"/>
</dbReference>
<sequence length="337" mass="38499">MIRTFLRERLSWLVFFAASQLLILLVAWLDRSVPLGSLLYIVLLSSLAFLAFLLWRASRETAFYRSLRDYDPAGDLAPGREPSSPFERIVWDAVALQDDRYRTEASARRMELTREKDELLSWVHEIKTPLTTLQLMIDRLDDESARPRLMAEWLRVHLLVDQQLHRKRLPFMHNDLAVATVPLEPLLNAEIQSLRSWCMQKHIGFDISLDEPEVLSDAKWLGFILRQILSNAVKYSSDSDITVESFRRSDGHVALRVQDQGRGISAKDLPRIFEQGFTSTAGSRHRDQASSGMGLYLAAQAAERLLITIEAESEPGAGSAFTLHFPQKNDLLRLTNR</sequence>
<keyword evidence="6" id="KW-0808">Transferase</keyword>
<dbReference type="GO" id="GO:0000155">
    <property type="term" value="F:phosphorelay sensor kinase activity"/>
    <property type="evidence" value="ECO:0007669"/>
    <property type="project" value="InterPro"/>
</dbReference>
<dbReference type="InterPro" id="IPR036097">
    <property type="entry name" value="HisK_dim/P_sf"/>
</dbReference>
<evidence type="ECO:0000256" key="1">
    <source>
        <dbReference type="ARBA" id="ARBA00000085"/>
    </source>
</evidence>
<dbReference type="SMART" id="SM00387">
    <property type="entry name" value="HATPase_c"/>
    <property type="match status" value="1"/>
</dbReference>
<dbReference type="CDD" id="cd00082">
    <property type="entry name" value="HisKA"/>
    <property type="match status" value="1"/>
</dbReference>
<feature type="transmembrane region" description="Helical" evidence="14">
    <location>
        <begin position="35"/>
        <end position="55"/>
    </location>
</feature>
<feature type="domain" description="Histidine kinase" evidence="15">
    <location>
        <begin position="121"/>
        <end position="329"/>
    </location>
</feature>
<dbReference type="InterPro" id="IPR003661">
    <property type="entry name" value="HisK_dim/P_dom"/>
</dbReference>
<evidence type="ECO:0000256" key="11">
    <source>
        <dbReference type="ARBA" id="ARBA00022989"/>
    </source>
</evidence>
<keyword evidence="9 16" id="KW-0418">Kinase</keyword>
<keyword evidence="8" id="KW-0547">Nucleotide-binding</keyword>
<dbReference type="InterPro" id="IPR005467">
    <property type="entry name" value="His_kinase_dom"/>
</dbReference>
<keyword evidence="17" id="KW-1185">Reference proteome</keyword>
<evidence type="ECO:0000256" key="2">
    <source>
        <dbReference type="ARBA" id="ARBA00004651"/>
    </source>
</evidence>
<evidence type="ECO:0000256" key="9">
    <source>
        <dbReference type="ARBA" id="ARBA00022777"/>
    </source>
</evidence>
<dbReference type="PRINTS" id="PR00344">
    <property type="entry name" value="BCTRLSENSOR"/>
</dbReference>
<dbReference type="InterPro" id="IPR050351">
    <property type="entry name" value="BphY/WalK/GraS-like"/>
</dbReference>
<keyword evidence="11 14" id="KW-1133">Transmembrane helix</keyword>
<keyword evidence="7 14" id="KW-0812">Transmembrane</keyword>
<comment type="catalytic activity">
    <reaction evidence="1">
        <text>ATP + protein L-histidine = ADP + protein N-phospho-L-histidine.</text>
        <dbReference type="EC" id="2.7.13.3"/>
    </reaction>
</comment>
<dbReference type="GO" id="GO:0016036">
    <property type="term" value="P:cellular response to phosphate starvation"/>
    <property type="evidence" value="ECO:0007669"/>
    <property type="project" value="TreeGrafter"/>
</dbReference>
<dbReference type="InterPro" id="IPR004358">
    <property type="entry name" value="Sig_transdc_His_kin-like_C"/>
</dbReference>
<evidence type="ECO:0000256" key="13">
    <source>
        <dbReference type="ARBA" id="ARBA00023136"/>
    </source>
</evidence>